<name>A0A3S0ZKG3_ELYCH</name>
<reference evidence="1 2" key="1">
    <citation type="submission" date="2019-01" db="EMBL/GenBank/DDBJ databases">
        <title>A draft genome assembly of the solar-powered sea slug Elysia chlorotica.</title>
        <authorList>
            <person name="Cai H."/>
            <person name="Li Q."/>
            <person name="Fang X."/>
            <person name="Li J."/>
            <person name="Curtis N.E."/>
            <person name="Altenburger A."/>
            <person name="Shibata T."/>
            <person name="Feng M."/>
            <person name="Maeda T."/>
            <person name="Schwartz J.A."/>
            <person name="Shigenobu S."/>
            <person name="Lundholm N."/>
            <person name="Nishiyama T."/>
            <person name="Yang H."/>
            <person name="Hasebe M."/>
            <person name="Li S."/>
            <person name="Pierce S.K."/>
            <person name="Wang J."/>
        </authorList>
    </citation>
    <scope>NUCLEOTIDE SEQUENCE [LARGE SCALE GENOMIC DNA]</scope>
    <source>
        <strain evidence="1">EC2010</strain>
        <tissue evidence="1">Whole organism of an adult</tissue>
    </source>
</reference>
<evidence type="ECO:0000313" key="2">
    <source>
        <dbReference type="Proteomes" id="UP000271974"/>
    </source>
</evidence>
<evidence type="ECO:0000313" key="1">
    <source>
        <dbReference type="EMBL" id="RUS76944.1"/>
    </source>
</evidence>
<organism evidence="1 2">
    <name type="scientific">Elysia chlorotica</name>
    <name type="common">Eastern emerald elysia</name>
    <name type="synonym">Sea slug</name>
    <dbReference type="NCBI Taxonomy" id="188477"/>
    <lineage>
        <taxon>Eukaryota</taxon>
        <taxon>Metazoa</taxon>
        <taxon>Spiralia</taxon>
        <taxon>Lophotrochozoa</taxon>
        <taxon>Mollusca</taxon>
        <taxon>Gastropoda</taxon>
        <taxon>Heterobranchia</taxon>
        <taxon>Euthyneura</taxon>
        <taxon>Panpulmonata</taxon>
        <taxon>Sacoglossa</taxon>
        <taxon>Placobranchoidea</taxon>
        <taxon>Plakobranchidae</taxon>
        <taxon>Elysia</taxon>
    </lineage>
</organism>
<feature type="non-terminal residue" evidence="1">
    <location>
        <position position="1"/>
    </location>
</feature>
<comment type="caution">
    <text evidence="1">The sequence shown here is derived from an EMBL/GenBank/DDBJ whole genome shotgun (WGS) entry which is preliminary data.</text>
</comment>
<sequence length="81" mass="8969">IQMSFSTNHSRTGRVCPSIQQEVDHLVIVTVRGPVKSSPLGLRQQDKEETNNISNQNFHSICGHINMVVVGSKHEACKVCL</sequence>
<gene>
    <name evidence="1" type="ORF">EGW08_015293</name>
</gene>
<dbReference type="Proteomes" id="UP000271974">
    <property type="component" value="Unassembled WGS sequence"/>
</dbReference>
<feature type="non-terminal residue" evidence="1">
    <location>
        <position position="81"/>
    </location>
</feature>
<dbReference type="EMBL" id="RQTK01000622">
    <property type="protein sequence ID" value="RUS76944.1"/>
    <property type="molecule type" value="Genomic_DNA"/>
</dbReference>
<proteinExistence type="predicted"/>
<dbReference type="AlphaFoldDB" id="A0A3S0ZKG3"/>
<keyword evidence="2" id="KW-1185">Reference proteome</keyword>
<protein>
    <submittedName>
        <fullName evidence="1">Uncharacterized protein</fullName>
    </submittedName>
</protein>
<accession>A0A3S0ZKG3</accession>